<dbReference type="AlphaFoldDB" id="A0A4Z1L621"/>
<comment type="caution">
    <text evidence="1">The sequence shown here is derived from an EMBL/GenBank/DDBJ whole genome shotgun (WGS) entry which is preliminary data.</text>
</comment>
<accession>A0A4Z1L621</accession>
<proteinExistence type="predicted"/>
<organism evidence="1 2">
    <name type="scientific">Botrytis porri</name>
    <dbReference type="NCBI Taxonomy" id="87229"/>
    <lineage>
        <taxon>Eukaryota</taxon>
        <taxon>Fungi</taxon>
        <taxon>Dikarya</taxon>
        <taxon>Ascomycota</taxon>
        <taxon>Pezizomycotina</taxon>
        <taxon>Leotiomycetes</taxon>
        <taxon>Helotiales</taxon>
        <taxon>Sclerotiniaceae</taxon>
        <taxon>Botrytis</taxon>
    </lineage>
</organism>
<sequence>MQQEHQMAKAPSLIGGYLSLSDLLTLRVALPLYDMQQGTEIANALPLIGSTLPSVPVANF</sequence>
<dbReference type="EMBL" id="PQXO01000009">
    <property type="protein sequence ID" value="TGO92126.1"/>
    <property type="molecule type" value="Genomic_DNA"/>
</dbReference>
<dbReference type="Proteomes" id="UP000297280">
    <property type="component" value="Unassembled WGS sequence"/>
</dbReference>
<reference evidence="1 2" key="1">
    <citation type="submission" date="2017-12" db="EMBL/GenBank/DDBJ databases">
        <title>Comparative genomics of Botrytis spp.</title>
        <authorList>
            <person name="Valero-Jimenez C.A."/>
            <person name="Tapia P."/>
            <person name="Veloso J."/>
            <person name="Silva-Moreno E."/>
            <person name="Staats M."/>
            <person name="Valdes J.H."/>
            <person name="Van Kan J.A.L."/>
        </authorList>
    </citation>
    <scope>NUCLEOTIDE SEQUENCE [LARGE SCALE GENOMIC DNA]</scope>
    <source>
        <strain evidence="1 2">MUCL3349</strain>
    </source>
</reference>
<gene>
    <name evidence="1" type="ORF">BPOR_0009g00050</name>
</gene>
<evidence type="ECO:0000313" key="2">
    <source>
        <dbReference type="Proteomes" id="UP000297280"/>
    </source>
</evidence>
<protein>
    <submittedName>
        <fullName evidence="1">Uncharacterized protein</fullName>
    </submittedName>
</protein>
<keyword evidence="2" id="KW-1185">Reference proteome</keyword>
<evidence type="ECO:0000313" key="1">
    <source>
        <dbReference type="EMBL" id="TGO92126.1"/>
    </source>
</evidence>
<name>A0A4Z1L621_9HELO</name>